<feature type="region of interest" description="Disordered" evidence="1">
    <location>
        <begin position="1"/>
        <end position="29"/>
    </location>
</feature>
<accession>A0A852ZWB8</accession>
<dbReference type="Pfam" id="PF08241">
    <property type="entry name" value="Methyltransf_11"/>
    <property type="match status" value="1"/>
</dbReference>
<dbReference type="PANTHER" id="PTHR42912">
    <property type="entry name" value="METHYLTRANSFERASE"/>
    <property type="match status" value="1"/>
</dbReference>
<dbReference type="InterPro" id="IPR013216">
    <property type="entry name" value="Methyltransf_11"/>
</dbReference>
<protein>
    <submittedName>
        <fullName evidence="3">SAM-dependent methyltransferase</fullName>
    </submittedName>
</protein>
<dbReference type="EMBL" id="JACBZD010000001">
    <property type="protein sequence ID" value="NYI05054.1"/>
    <property type="molecule type" value="Genomic_DNA"/>
</dbReference>
<dbReference type="Proteomes" id="UP000567795">
    <property type="component" value="Unassembled WGS sequence"/>
</dbReference>
<keyword evidence="3" id="KW-0489">Methyltransferase</keyword>
<keyword evidence="4" id="KW-1185">Reference proteome</keyword>
<keyword evidence="3" id="KW-0808">Transferase</keyword>
<dbReference type="Gene3D" id="3.40.50.150">
    <property type="entry name" value="Vaccinia Virus protein VP39"/>
    <property type="match status" value="1"/>
</dbReference>
<comment type="caution">
    <text evidence="3">The sequence shown here is derived from an EMBL/GenBank/DDBJ whole genome shotgun (WGS) entry which is preliminary data.</text>
</comment>
<feature type="compositionally biased region" description="Low complexity" evidence="1">
    <location>
        <begin position="292"/>
        <end position="301"/>
    </location>
</feature>
<reference evidence="3 4" key="1">
    <citation type="submission" date="2020-07" db="EMBL/GenBank/DDBJ databases">
        <title>Sequencing the genomes of 1000 actinobacteria strains.</title>
        <authorList>
            <person name="Klenk H.-P."/>
        </authorList>
    </citation>
    <scope>NUCLEOTIDE SEQUENCE [LARGE SCALE GENOMIC DNA]</scope>
    <source>
        <strain evidence="3 4">DSM 42178</strain>
    </source>
</reference>
<sequence length="301" mass="31762">MSHGTSPARPTVSDSPAPAVSDSPTPAERRARYAELLDRVQGLPTIAGPRRRTLELLGLRAGQRAVDVGSGIGRAVAELAGTGVRAVGLEPDEAMVRLARERFPDDRFPTAGFRVGRAERLPFDDGSMDGYRAERVLHLLADPAVALAEARRVLRPGGRVVLLGPDLSMAALDADDAATTAAVVAAHADGVPSPRAARAFRRLLLDAGFVDVEVEAHTELHTDFQTVGQLVTAMAEASVATGALDRPAADRWLAGQRRRGREDRFLMALPLFLASAARPAGPDHGGGRRVPARPAGDGRPA</sequence>
<dbReference type="InterPro" id="IPR050508">
    <property type="entry name" value="Methyltransf_Superfamily"/>
</dbReference>
<organism evidence="3 4">
    <name type="scientific">Allostreptomyces psammosilenae</name>
    <dbReference type="NCBI Taxonomy" id="1892865"/>
    <lineage>
        <taxon>Bacteria</taxon>
        <taxon>Bacillati</taxon>
        <taxon>Actinomycetota</taxon>
        <taxon>Actinomycetes</taxon>
        <taxon>Kitasatosporales</taxon>
        <taxon>Streptomycetaceae</taxon>
        <taxon>Allostreptomyces</taxon>
    </lineage>
</organism>
<evidence type="ECO:0000259" key="2">
    <source>
        <dbReference type="Pfam" id="PF08241"/>
    </source>
</evidence>
<feature type="region of interest" description="Disordered" evidence="1">
    <location>
        <begin position="277"/>
        <end position="301"/>
    </location>
</feature>
<dbReference type="GO" id="GO:0008757">
    <property type="term" value="F:S-adenosylmethionine-dependent methyltransferase activity"/>
    <property type="evidence" value="ECO:0007669"/>
    <property type="project" value="InterPro"/>
</dbReference>
<feature type="compositionally biased region" description="Low complexity" evidence="1">
    <location>
        <begin position="12"/>
        <end position="26"/>
    </location>
</feature>
<dbReference type="AlphaFoldDB" id="A0A852ZWB8"/>
<evidence type="ECO:0000256" key="1">
    <source>
        <dbReference type="SAM" id="MobiDB-lite"/>
    </source>
</evidence>
<feature type="domain" description="Methyltransferase type 11" evidence="2">
    <location>
        <begin position="66"/>
        <end position="162"/>
    </location>
</feature>
<dbReference type="CDD" id="cd02440">
    <property type="entry name" value="AdoMet_MTases"/>
    <property type="match status" value="1"/>
</dbReference>
<dbReference type="InterPro" id="IPR029063">
    <property type="entry name" value="SAM-dependent_MTases_sf"/>
</dbReference>
<gene>
    <name evidence="3" type="ORF">FHU37_001997</name>
</gene>
<dbReference type="RefSeq" id="WP_179813866.1">
    <property type="nucleotide sequence ID" value="NZ_JACBZD010000001.1"/>
</dbReference>
<proteinExistence type="predicted"/>
<evidence type="ECO:0000313" key="4">
    <source>
        <dbReference type="Proteomes" id="UP000567795"/>
    </source>
</evidence>
<dbReference type="GO" id="GO:0032259">
    <property type="term" value="P:methylation"/>
    <property type="evidence" value="ECO:0007669"/>
    <property type="project" value="UniProtKB-KW"/>
</dbReference>
<dbReference type="SUPFAM" id="SSF53335">
    <property type="entry name" value="S-adenosyl-L-methionine-dependent methyltransferases"/>
    <property type="match status" value="1"/>
</dbReference>
<name>A0A852ZWB8_9ACTN</name>
<evidence type="ECO:0000313" key="3">
    <source>
        <dbReference type="EMBL" id="NYI05054.1"/>
    </source>
</evidence>
<dbReference type="PANTHER" id="PTHR42912:SF93">
    <property type="entry name" value="N6-ADENOSINE-METHYLTRANSFERASE TMT1A"/>
    <property type="match status" value="1"/>
</dbReference>